<dbReference type="Proteomes" id="UP000182658">
    <property type="component" value="Unassembled WGS sequence"/>
</dbReference>
<name>A0A1J7JIX9_9PEZI</name>
<organism evidence="1 2">
    <name type="scientific">Coniochaeta ligniaria NRRL 30616</name>
    <dbReference type="NCBI Taxonomy" id="1408157"/>
    <lineage>
        <taxon>Eukaryota</taxon>
        <taxon>Fungi</taxon>
        <taxon>Dikarya</taxon>
        <taxon>Ascomycota</taxon>
        <taxon>Pezizomycotina</taxon>
        <taxon>Sordariomycetes</taxon>
        <taxon>Sordariomycetidae</taxon>
        <taxon>Coniochaetales</taxon>
        <taxon>Coniochaetaceae</taxon>
        <taxon>Coniochaeta</taxon>
    </lineage>
</organism>
<evidence type="ECO:0000313" key="1">
    <source>
        <dbReference type="EMBL" id="OIW27586.1"/>
    </source>
</evidence>
<gene>
    <name evidence="1" type="ORF">CONLIGDRAFT_440749</name>
</gene>
<sequence length="146" mass="15760">MPLTKPVLVDVLRAEEDAAEAWLERALDRAEPVRAELIVVDPVVVRKVDESLVTVETSSEVETAEEGTVVAPPIPLRPDSVVVPVTVKVEPLVVRVAVKVDVPTADEEPAPKIVVDPVVEVTVEPPLVMTVTRPEVVMAEEVTEPP</sequence>
<dbReference type="InParanoid" id="A0A1J7JIX9"/>
<evidence type="ECO:0000313" key="2">
    <source>
        <dbReference type="Proteomes" id="UP000182658"/>
    </source>
</evidence>
<proteinExistence type="predicted"/>
<keyword evidence="2" id="KW-1185">Reference proteome</keyword>
<reference evidence="1 2" key="1">
    <citation type="submission" date="2016-10" db="EMBL/GenBank/DDBJ databases">
        <title>Draft genome sequence of Coniochaeta ligniaria NRRL30616, a lignocellulolytic fungus for bioabatement of inhibitors in plant biomass hydrolysates.</title>
        <authorList>
            <consortium name="DOE Joint Genome Institute"/>
            <person name="Jimenez D.J."/>
            <person name="Hector R.E."/>
            <person name="Riley R."/>
            <person name="Sun H."/>
            <person name="Grigoriev I.V."/>
            <person name="Van Elsas J.D."/>
            <person name="Nichols N.N."/>
        </authorList>
    </citation>
    <scope>NUCLEOTIDE SEQUENCE [LARGE SCALE GENOMIC DNA]</scope>
    <source>
        <strain evidence="1 2">NRRL 30616</strain>
    </source>
</reference>
<dbReference type="EMBL" id="KV875099">
    <property type="protein sequence ID" value="OIW27586.1"/>
    <property type="molecule type" value="Genomic_DNA"/>
</dbReference>
<protein>
    <submittedName>
        <fullName evidence="1">Uncharacterized protein</fullName>
    </submittedName>
</protein>
<dbReference type="AlphaFoldDB" id="A0A1J7JIX9"/>
<accession>A0A1J7JIX9</accession>